<sequence>MRTQSVWKWALLVVAVLFNATVHAQTYYLDSHQDATRTHYRTTSEACVTGELESRIQGYRAQETNPSVQYRIAAFSIAGDDGFGEFECQGDIERTYASIWVTLEVVDTFVYGPFGSAQNCNISGYADPDTGQCGSPKCTVGGAACCDVCANGTNPINTASGNKYEKETDYVGTGPFPLRFERTYSYNTSAANTPTPMGIGWSHSYSSHLVAYASVPGSTLDRVRAYRTDGRMLTFSLNGSSWQADADVTERLAVSGTGWQLTTADDAVETYDDEGRLLSITARGGYTQTLSYIDASNHPANQVQKVTDPQGRSLSFGYDANNRLSTVTDANGAVITYTYDTSNNLATVVYPTTGGGKITRTYSYNESGQTSGGSLPNALTGIVDEDANRYASWGYTSDGRANLSVHGAFTGGTIDRTSLAFNSAGTTTITDALGQARTFGFSVSFGVARQASLDNPCNYCGAPAKTQTYDSNGFPASATDFNSDITHFTYDARGLEDQRVEAVGLAQQRTMATTWNSGFHVPVLTTVANSAGTVITKTVWVDNSRGQPLVRCDIDPAQAPSYTCAATGTPPVGVRRWTYTYCDTVNSTQCPIVGLLLSATGPRTDLTSTTQYSYYLTTDASGCGTVGGSCHQAGDLYKITDALGHVTTDVTYDKNGRVVRQSDTNGVITDFTYHPRGWLLSRTVRANANGSASANDAITQISYDAVGNVTKITDPDGVYTTYTYDIAHRLTDITDTLGNHIHYTLDALGNRTKEQTFDTGNTVHRTLSRSFNTLNQLTQVTDGLSQAVFNASYSDSYDGNGNLVHSADALSVQRKLSYDGLNRLITTLDNYNGTDANTKNTSTGLSYDSLDRLTQVTDPSNLNTTYGYDGLSNATGQVSPDTGSTSRTFDAAGNTLTRTDAKKITATNTYDALDRVLSTSYSDTTQNITYHYDEANSVTGCATSYPIGRLTRIVENTVTTVYCYDNRGNVIQKKQTVGSLADTTAYTVTLADRLSGIVYPSGTVASYTRDGDGRITSISVTPSKGAATTAVSSITYQPFGPVSGYKLGNQQTIVRAYDANYRLTDLTSPAFNLHVARDAMGDITAIGNAPGANPATEKYAYDPLYRLTTITEASGSTLESVTYNPTGDRLSKTGSGLATGTYSYNPNTHQLVATGNAARSVDANGNTTAISQAGSNYGFGYSDRNRMTVAQLGGSTVGSYTFNALEQRVQKVAGNVTERYDYNEASQLLGEYGASNRDYVWLDGIPVANVDTSGSASTVAYVTADGLGTPRAVSNSSGTAEWQWAYQGNSWGEVAPTSSGYTYNSRFPGQYYDAETGLNYNVHRDYDPSTGRYTESDPLGFFGGQASTYAYVGGNPLSYVDPLGLAMSPLRECGGNLAGCGDLPPPPDPCDDYWPRYWDSYRNFVSQYAINVGPGIAALGVGVMPKVWAPAGGFRGPLLGSTNPLTSVVRGTTGYTSPAVELAAEGVALAGTFVAAYDATIEVEGFMYAPGGMSPSQQTDSSCGCGKH</sequence>
<evidence type="ECO:0000313" key="5">
    <source>
        <dbReference type="EMBL" id="MFK2856370.1"/>
    </source>
</evidence>
<comment type="caution">
    <text evidence="5">The sequence shown here is derived from an EMBL/GenBank/DDBJ whole genome shotgun (WGS) entry which is preliminary data.</text>
</comment>
<evidence type="ECO:0000259" key="4">
    <source>
        <dbReference type="Pfam" id="PF25023"/>
    </source>
</evidence>
<reference evidence="5 6" key="1">
    <citation type="submission" date="2020-10" db="EMBL/GenBank/DDBJ databases">
        <title>Phylogeny of dyella-like bacteria.</title>
        <authorList>
            <person name="Fu J."/>
        </authorList>
    </citation>
    <scope>NUCLEOTIDE SEQUENCE [LARGE SCALE GENOMIC DNA]</scope>
    <source>
        <strain evidence="5 6">DHG40</strain>
    </source>
</reference>
<evidence type="ECO:0000259" key="3">
    <source>
        <dbReference type="Pfam" id="PF20148"/>
    </source>
</evidence>
<feature type="domain" description="Teneurin-like YD-shell" evidence="4">
    <location>
        <begin position="1070"/>
        <end position="1337"/>
    </location>
</feature>
<dbReference type="InterPro" id="IPR022385">
    <property type="entry name" value="Rhs_assc_core"/>
</dbReference>
<dbReference type="Pfam" id="PF20148">
    <property type="entry name" value="DUF6531"/>
    <property type="match status" value="1"/>
</dbReference>
<feature type="chain" id="PRO_5047543103" evidence="2">
    <location>
        <begin position="25"/>
        <end position="1508"/>
    </location>
</feature>
<name>A0ABW8IMC0_9GAMM</name>
<proteinExistence type="predicted"/>
<keyword evidence="1" id="KW-0677">Repeat</keyword>
<dbReference type="InterPro" id="IPR045351">
    <property type="entry name" value="DUF6531"/>
</dbReference>
<evidence type="ECO:0000256" key="1">
    <source>
        <dbReference type="ARBA" id="ARBA00022737"/>
    </source>
</evidence>
<dbReference type="EMBL" id="JADIKI010000023">
    <property type="protein sequence ID" value="MFK2856370.1"/>
    <property type="molecule type" value="Genomic_DNA"/>
</dbReference>
<dbReference type="Pfam" id="PF05593">
    <property type="entry name" value="RHS_repeat"/>
    <property type="match status" value="4"/>
</dbReference>
<organism evidence="5 6">
    <name type="scientific">Dyella humi</name>
    <dbReference type="NCBI Taxonomy" id="1770547"/>
    <lineage>
        <taxon>Bacteria</taxon>
        <taxon>Pseudomonadati</taxon>
        <taxon>Pseudomonadota</taxon>
        <taxon>Gammaproteobacteria</taxon>
        <taxon>Lysobacterales</taxon>
        <taxon>Rhodanobacteraceae</taxon>
        <taxon>Dyella</taxon>
    </lineage>
</organism>
<dbReference type="NCBIfam" id="TIGR01643">
    <property type="entry name" value="YD_repeat_2x"/>
    <property type="match status" value="4"/>
</dbReference>
<dbReference type="Gene3D" id="2.180.10.10">
    <property type="entry name" value="RHS repeat-associated core"/>
    <property type="match status" value="3"/>
</dbReference>
<gene>
    <name evidence="5" type="ORF">ISP18_17320</name>
</gene>
<evidence type="ECO:0000313" key="6">
    <source>
        <dbReference type="Proteomes" id="UP001620409"/>
    </source>
</evidence>
<feature type="domain" description="DUF6531" evidence="3">
    <location>
        <begin position="154"/>
        <end position="235"/>
    </location>
</feature>
<protein>
    <submittedName>
        <fullName evidence="5">RHS repeat protein</fullName>
    </submittedName>
</protein>
<dbReference type="NCBIfam" id="TIGR03696">
    <property type="entry name" value="Rhs_assc_core"/>
    <property type="match status" value="1"/>
</dbReference>
<dbReference type="RefSeq" id="WP_380014980.1">
    <property type="nucleotide sequence ID" value="NZ_JADIKI010000023.1"/>
</dbReference>
<dbReference type="Pfam" id="PF25023">
    <property type="entry name" value="TEN_YD-shell"/>
    <property type="match status" value="1"/>
</dbReference>
<keyword evidence="6" id="KW-1185">Reference proteome</keyword>
<dbReference type="InterPro" id="IPR031325">
    <property type="entry name" value="RHS_repeat"/>
</dbReference>
<feature type="signal peptide" evidence="2">
    <location>
        <begin position="1"/>
        <end position="24"/>
    </location>
</feature>
<dbReference type="InterPro" id="IPR050708">
    <property type="entry name" value="T6SS_VgrG/RHS"/>
</dbReference>
<keyword evidence="2" id="KW-0732">Signal</keyword>
<dbReference type="PANTHER" id="PTHR32305">
    <property type="match status" value="1"/>
</dbReference>
<dbReference type="Proteomes" id="UP001620409">
    <property type="component" value="Unassembled WGS sequence"/>
</dbReference>
<dbReference type="PANTHER" id="PTHR32305:SF15">
    <property type="entry name" value="PROTEIN RHSA-RELATED"/>
    <property type="match status" value="1"/>
</dbReference>
<evidence type="ECO:0000256" key="2">
    <source>
        <dbReference type="SAM" id="SignalP"/>
    </source>
</evidence>
<dbReference type="InterPro" id="IPR006530">
    <property type="entry name" value="YD"/>
</dbReference>
<accession>A0ABW8IMC0</accession>
<dbReference type="InterPro" id="IPR056823">
    <property type="entry name" value="TEN-like_YD-shell"/>
</dbReference>
<dbReference type="PRINTS" id="PR00394">
    <property type="entry name" value="RHSPROTEIN"/>
</dbReference>